<reference evidence="2" key="1">
    <citation type="submission" date="2022-08" db="UniProtKB">
        <authorList>
            <consortium name="EnsemblMetazoa"/>
        </authorList>
    </citation>
    <scope>IDENTIFICATION</scope>
    <source>
        <strain evidence="2">EBRO</strain>
    </source>
</reference>
<proteinExistence type="predicted"/>
<feature type="region of interest" description="Disordered" evidence="1">
    <location>
        <begin position="474"/>
        <end position="531"/>
    </location>
</feature>
<evidence type="ECO:0000313" key="2">
    <source>
        <dbReference type="EnsemblMetazoa" id="AATE018855-PA.1"/>
    </source>
</evidence>
<dbReference type="VEuPathDB" id="VectorBase:AATE018855"/>
<protein>
    <submittedName>
        <fullName evidence="2">Uncharacterized protein</fullName>
    </submittedName>
</protein>
<feature type="region of interest" description="Disordered" evidence="1">
    <location>
        <begin position="262"/>
        <end position="281"/>
    </location>
</feature>
<feature type="compositionally biased region" description="Low complexity" evidence="1">
    <location>
        <begin position="510"/>
        <end position="525"/>
    </location>
</feature>
<name>A0A182JIT0_ANOAO</name>
<accession>A0A182JIT0</accession>
<sequence>MGNIVFTMQRKLVVEYVLMLPRAIKALQVAQTISGPDAPSSSAEPDAKSGGTLQLAIEDTGVRLRVEQAAGGGVVVEPHLRHLELRVDGHLERVLAKVQLADVHPLAVDVVPVDVGAVDRDALVAVVGARVPRLHARQALVVLEAEGGLVALGHPPPARIDHVERREHLHAVVVHVAQVPLPQLLGDVRPEVGGARVDHARRELEQPARLQVPVGVLALDLVRLRRHAVLLHGALQQVHQPVLQVQRLLQLDVVEHQVGHLRHARHRRHVPPPLAAPRTSPSDRIVATVGQRRLVPVALRAAQQQLRQGRARFHALLRAREEVRLDGIVGVAQPELPADDIAFEQAPSVAAHASPGTGRSRTVGRHQAYLHAALVRHATSDQPQLHRSFGTRNSTGTGFSVVAGSSSSGRLQITPAASLASQSFVPQPSKWQSASSRSFPPQYRLSIQNLRFARPKWPVCVGFRWPGKPSCRQTTSASAWSHSSSQIAPHRPLRASSSADVRFAPTLEPTRSTHASSATTASSRATRQEETDVTDRMLLALTPCACSAPENDRALTERVDRSAVRQRYHRRKFSASSEVDLLALGKGCKWLDDCRNQKATHFFLSPNVAPATD</sequence>
<evidence type="ECO:0000256" key="1">
    <source>
        <dbReference type="SAM" id="MobiDB-lite"/>
    </source>
</evidence>
<dbReference type="EnsemblMetazoa" id="AATE018855-RA">
    <property type="protein sequence ID" value="AATE018855-PA.1"/>
    <property type="gene ID" value="AATE018855"/>
</dbReference>
<feature type="compositionally biased region" description="Low complexity" evidence="1">
    <location>
        <begin position="476"/>
        <end position="485"/>
    </location>
</feature>
<organism evidence="2">
    <name type="scientific">Anopheles atroparvus</name>
    <name type="common">European mosquito</name>
    <dbReference type="NCBI Taxonomy" id="41427"/>
    <lineage>
        <taxon>Eukaryota</taxon>
        <taxon>Metazoa</taxon>
        <taxon>Ecdysozoa</taxon>
        <taxon>Arthropoda</taxon>
        <taxon>Hexapoda</taxon>
        <taxon>Insecta</taxon>
        <taxon>Pterygota</taxon>
        <taxon>Neoptera</taxon>
        <taxon>Endopterygota</taxon>
        <taxon>Diptera</taxon>
        <taxon>Nematocera</taxon>
        <taxon>Culicoidea</taxon>
        <taxon>Culicidae</taxon>
        <taxon>Anophelinae</taxon>
        <taxon>Anopheles</taxon>
    </lineage>
</organism>
<dbReference type="AlphaFoldDB" id="A0A182JIT0"/>